<evidence type="ECO:0000256" key="1">
    <source>
        <dbReference type="SAM" id="MobiDB-lite"/>
    </source>
</evidence>
<feature type="compositionally biased region" description="Polar residues" evidence="1">
    <location>
        <begin position="57"/>
        <end position="79"/>
    </location>
</feature>
<evidence type="ECO:0000313" key="3">
    <source>
        <dbReference type="Proteomes" id="UP000318571"/>
    </source>
</evidence>
<keyword evidence="3" id="KW-1185">Reference proteome</keyword>
<feature type="compositionally biased region" description="Pro residues" evidence="1">
    <location>
        <begin position="102"/>
        <end position="114"/>
    </location>
</feature>
<gene>
    <name evidence="2" type="ORF">TCAL_12645</name>
</gene>
<feature type="region of interest" description="Disordered" evidence="1">
    <location>
        <begin position="409"/>
        <end position="483"/>
    </location>
</feature>
<name>A0A553PGG9_TIGCA</name>
<accession>A0A553PGG9</accession>
<feature type="non-terminal residue" evidence="2">
    <location>
        <position position="1"/>
    </location>
</feature>
<dbReference type="EMBL" id="VCGU01000004">
    <property type="protein sequence ID" value="TRY76772.1"/>
    <property type="molecule type" value="Genomic_DNA"/>
</dbReference>
<evidence type="ECO:0000313" key="2">
    <source>
        <dbReference type="EMBL" id="TRY76772.1"/>
    </source>
</evidence>
<dbReference type="AlphaFoldDB" id="A0A553PGG9"/>
<reference evidence="2 3" key="1">
    <citation type="journal article" date="2018" name="Nat. Ecol. Evol.">
        <title>Genomic signatures of mitonuclear coevolution across populations of Tigriopus californicus.</title>
        <authorList>
            <person name="Barreto F.S."/>
            <person name="Watson E.T."/>
            <person name="Lima T.G."/>
            <person name="Willett C.S."/>
            <person name="Edmands S."/>
            <person name="Li W."/>
            <person name="Burton R.S."/>
        </authorList>
    </citation>
    <scope>NUCLEOTIDE SEQUENCE [LARGE SCALE GENOMIC DNA]</scope>
    <source>
        <strain evidence="2 3">San Diego</strain>
    </source>
</reference>
<feature type="compositionally biased region" description="Low complexity" evidence="1">
    <location>
        <begin position="413"/>
        <end position="422"/>
    </location>
</feature>
<sequence>LIFAFCFCREIQVASGEWIKEHMSHSGVIQVKKKTSRHYVPTTPVDLIKSNKNIKRSWTISNPSGTGGPQIQTRSQSDPRNPFSDDPRLPPPKIAPPLFLNIPPPPTTSPPPIPTNQRYVPAFQPPGVMPRRNIPLRSQSMSTADHSTRFYPHRRPPMERAELADTDTDLMDPRKYRTLEGMVGRGRGGHAIITHPENGGYNTNSLERGMRRRLPDIPPSRSLPRPAKRGQSDSRSRDRNGDQKRSQSFGNELDESRRGNHYLSDGPHVKDSSKNKEGRVVREPTPDYDGSSITGDPVLSGKQNPHLGITSLPDTERSHEVYFADNIASTAAAGRVSANFPGLPDYHPLDLAYTVIEERPEDEALATESEDNGSVLEHSLLGSISQVSDTCSSRPLIVIQTWNERQGIEEPSFSRGSSIRSGLRGKRGSRKNSQVINEASVPLKPTSPKLHESLSCSVTSPTTSSISSLPSLMSGSSGKTPNSLEVLPSIVQSEDNRLDFSNSLNRSDSNTTRSSYSLDNTSLDASDISYF</sequence>
<organism evidence="2 3">
    <name type="scientific">Tigriopus californicus</name>
    <name type="common">Marine copepod</name>
    <dbReference type="NCBI Taxonomy" id="6832"/>
    <lineage>
        <taxon>Eukaryota</taxon>
        <taxon>Metazoa</taxon>
        <taxon>Ecdysozoa</taxon>
        <taxon>Arthropoda</taxon>
        <taxon>Crustacea</taxon>
        <taxon>Multicrustacea</taxon>
        <taxon>Hexanauplia</taxon>
        <taxon>Copepoda</taxon>
        <taxon>Harpacticoida</taxon>
        <taxon>Harpacticidae</taxon>
        <taxon>Tigriopus</taxon>
    </lineage>
</organism>
<feature type="region of interest" description="Disordered" evidence="1">
    <location>
        <begin position="500"/>
        <end position="519"/>
    </location>
</feature>
<proteinExistence type="predicted"/>
<comment type="caution">
    <text evidence="2">The sequence shown here is derived from an EMBL/GenBank/DDBJ whole genome shotgun (WGS) entry which is preliminary data.</text>
</comment>
<feature type="compositionally biased region" description="Basic and acidic residues" evidence="1">
    <location>
        <begin position="267"/>
        <end position="285"/>
    </location>
</feature>
<feature type="compositionally biased region" description="Low complexity" evidence="1">
    <location>
        <begin position="453"/>
        <end position="477"/>
    </location>
</feature>
<protein>
    <submittedName>
        <fullName evidence="2">Uncharacterized protein</fullName>
    </submittedName>
</protein>
<feature type="region of interest" description="Disordered" evidence="1">
    <location>
        <begin position="187"/>
        <end position="312"/>
    </location>
</feature>
<feature type="compositionally biased region" description="Basic and acidic residues" evidence="1">
    <location>
        <begin position="230"/>
        <end position="245"/>
    </location>
</feature>
<dbReference type="Proteomes" id="UP000318571">
    <property type="component" value="Chromosome 5"/>
</dbReference>
<feature type="region of interest" description="Disordered" evidence="1">
    <location>
        <begin position="57"/>
        <end position="117"/>
    </location>
</feature>